<keyword evidence="3" id="KW-1185">Reference proteome</keyword>
<evidence type="ECO:0000256" key="1">
    <source>
        <dbReference type="SAM" id="MobiDB-lite"/>
    </source>
</evidence>
<name>A0A4Z2ILH7_9TELE</name>
<comment type="caution">
    <text evidence="2">The sequence shown here is derived from an EMBL/GenBank/DDBJ whole genome shotgun (WGS) entry which is preliminary data.</text>
</comment>
<dbReference type="EMBL" id="SRLO01000069">
    <property type="protein sequence ID" value="TNN78910.1"/>
    <property type="molecule type" value="Genomic_DNA"/>
</dbReference>
<evidence type="ECO:0000313" key="2">
    <source>
        <dbReference type="EMBL" id="TNN78910.1"/>
    </source>
</evidence>
<protein>
    <submittedName>
        <fullName evidence="2">Uncharacterized protein</fullName>
    </submittedName>
</protein>
<organism evidence="2 3">
    <name type="scientific">Liparis tanakae</name>
    <name type="common">Tanaka's snailfish</name>
    <dbReference type="NCBI Taxonomy" id="230148"/>
    <lineage>
        <taxon>Eukaryota</taxon>
        <taxon>Metazoa</taxon>
        <taxon>Chordata</taxon>
        <taxon>Craniata</taxon>
        <taxon>Vertebrata</taxon>
        <taxon>Euteleostomi</taxon>
        <taxon>Actinopterygii</taxon>
        <taxon>Neopterygii</taxon>
        <taxon>Teleostei</taxon>
        <taxon>Neoteleostei</taxon>
        <taxon>Acanthomorphata</taxon>
        <taxon>Eupercaria</taxon>
        <taxon>Perciformes</taxon>
        <taxon>Cottioidei</taxon>
        <taxon>Cottales</taxon>
        <taxon>Liparidae</taxon>
        <taxon>Liparis</taxon>
    </lineage>
</organism>
<feature type="region of interest" description="Disordered" evidence="1">
    <location>
        <begin position="76"/>
        <end position="166"/>
    </location>
</feature>
<proteinExistence type="predicted"/>
<dbReference type="AlphaFoldDB" id="A0A4Z2ILH7"/>
<evidence type="ECO:0000313" key="3">
    <source>
        <dbReference type="Proteomes" id="UP000314294"/>
    </source>
</evidence>
<dbReference type="Proteomes" id="UP000314294">
    <property type="component" value="Unassembled WGS sequence"/>
</dbReference>
<accession>A0A4Z2ILH7</accession>
<sequence>MSAGVTLMAAHPLSTGRGQGLAVAESRGPIGRVPCNGRFDWLPGRLPPHHLRVSGARRLRRLMFFGSLWLSEVKPGSRGWIRPEHNTTTFCWERKGEEEKRGQERRREDRTGREERRGEKKRGDEEERRALERTDREESPRDEERTGQERRVQEMRRGQDRRGEDR</sequence>
<gene>
    <name evidence="2" type="ORF">EYF80_010836</name>
</gene>
<reference evidence="2 3" key="1">
    <citation type="submission" date="2019-03" db="EMBL/GenBank/DDBJ databases">
        <title>First draft genome of Liparis tanakae, snailfish: a comprehensive survey of snailfish specific genes.</title>
        <authorList>
            <person name="Kim W."/>
            <person name="Song I."/>
            <person name="Jeong J.-H."/>
            <person name="Kim D."/>
            <person name="Kim S."/>
            <person name="Ryu S."/>
            <person name="Song J.Y."/>
            <person name="Lee S.K."/>
        </authorList>
    </citation>
    <scope>NUCLEOTIDE SEQUENCE [LARGE SCALE GENOMIC DNA]</scope>
    <source>
        <tissue evidence="2">Muscle</tissue>
    </source>
</reference>
<feature type="compositionally biased region" description="Basic and acidic residues" evidence="1">
    <location>
        <begin position="92"/>
        <end position="166"/>
    </location>
</feature>